<feature type="binding site" evidence="12">
    <location>
        <position position="438"/>
    </location>
    <ligand>
        <name>Zn(2+)</name>
        <dbReference type="ChEBI" id="CHEBI:29105"/>
        <label>1</label>
    </ligand>
</feature>
<dbReference type="GO" id="GO:0006302">
    <property type="term" value="P:double-strand break repair"/>
    <property type="evidence" value="ECO:0007669"/>
    <property type="project" value="InterPro"/>
</dbReference>
<feature type="binding site" evidence="12">
    <location>
        <position position="478"/>
    </location>
    <ligand>
        <name>Zn(2+)</name>
        <dbReference type="ChEBI" id="CHEBI:29105"/>
        <label>1</label>
    </ligand>
</feature>
<dbReference type="Pfam" id="PF17764">
    <property type="entry name" value="PriA_3primeBD"/>
    <property type="match status" value="1"/>
</dbReference>
<dbReference type="InterPro" id="IPR014001">
    <property type="entry name" value="Helicase_ATP-bd"/>
</dbReference>
<keyword evidence="10 12" id="KW-0413">Isomerase</keyword>
<organism evidence="14 15">
    <name type="scientific">Spiribacter salilacus</name>
    <dbReference type="NCBI Taxonomy" id="2664894"/>
    <lineage>
        <taxon>Bacteria</taxon>
        <taxon>Pseudomonadati</taxon>
        <taxon>Pseudomonadota</taxon>
        <taxon>Gammaproteobacteria</taxon>
        <taxon>Chromatiales</taxon>
        <taxon>Ectothiorhodospiraceae</taxon>
        <taxon>Spiribacter</taxon>
    </lineage>
</organism>
<evidence type="ECO:0000256" key="10">
    <source>
        <dbReference type="ARBA" id="ARBA00023235"/>
    </source>
</evidence>
<dbReference type="GO" id="GO:0008270">
    <property type="term" value="F:zinc ion binding"/>
    <property type="evidence" value="ECO:0007669"/>
    <property type="project" value="UniProtKB-UniRule"/>
</dbReference>
<dbReference type="InterPro" id="IPR027417">
    <property type="entry name" value="P-loop_NTPase"/>
</dbReference>
<name>A0A6N7QNV1_9GAMM</name>
<evidence type="ECO:0000256" key="5">
    <source>
        <dbReference type="ARBA" id="ARBA00022801"/>
    </source>
</evidence>
<feature type="binding site" evidence="12">
    <location>
        <position position="481"/>
    </location>
    <ligand>
        <name>Zn(2+)</name>
        <dbReference type="ChEBI" id="CHEBI:29105"/>
        <label>1</label>
    </ligand>
</feature>
<comment type="similarity">
    <text evidence="12">Belongs to the helicase family. PriA subfamily.</text>
</comment>
<dbReference type="InterPro" id="IPR011545">
    <property type="entry name" value="DEAD/DEAH_box_helicase_dom"/>
</dbReference>
<keyword evidence="3 12" id="KW-0479">Metal-binding</keyword>
<feature type="binding site" evidence="12">
    <location>
        <position position="441"/>
    </location>
    <ligand>
        <name>Zn(2+)</name>
        <dbReference type="ChEBI" id="CHEBI:29105"/>
        <label>1</label>
    </ligand>
</feature>
<dbReference type="Pfam" id="PF00270">
    <property type="entry name" value="DEAD"/>
    <property type="match status" value="1"/>
</dbReference>
<dbReference type="SMART" id="SM00487">
    <property type="entry name" value="DEXDc"/>
    <property type="match status" value="1"/>
</dbReference>
<evidence type="ECO:0000256" key="2">
    <source>
        <dbReference type="ARBA" id="ARBA00022705"/>
    </source>
</evidence>
<dbReference type="SMART" id="SM00490">
    <property type="entry name" value="HELICc"/>
    <property type="match status" value="1"/>
</dbReference>
<keyword evidence="15" id="KW-1185">Reference proteome</keyword>
<evidence type="ECO:0000256" key="4">
    <source>
        <dbReference type="ARBA" id="ARBA00022741"/>
    </source>
</evidence>
<evidence type="ECO:0000256" key="12">
    <source>
        <dbReference type="HAMAP-Rule" id="MF_00983"/>
    </source>
</evidence>
<keyword evidence="2 12" id="KW-0235">DNA replication</keyword>
<dbReference type="NCBIfam" id="NF004065">
    <property type="entry name" value="PRK05580.1-1"/>
    <property type="match status" value="1"/>
</dbReference>
<comment type="function">
    <text evidence="12">Initiates the restart of stalled replication forks, which reloads the replicative helicase on sites other than the origin of replication. Recognizes and binds to abandoned replication forks and remodels them to uncover a helicase loading site. Promotes assembly of the primosome at these replication forks.</text>
</comment>
<dbReference type="GO" id="GO:0003677">
    <property type="term" value="F:DNA binding"/>
    <property type="evidence" value="ECO:0007669"/>
    <property type="project" value="UniProtKB-UniRule"/>
</dbReference>
<dbReference type="InterPro" id="IPR001650">
    <property type="entry name" value="Helicase_C-like"/>
</dbReference>
<dbReference type="Gene3D" id="3.40.50.300">
    <property type="entry name" value="P-loop containing nucleotide triphosphate hydrolases"/>
    <property type="match status" value="2"/>
</dbReference>
<dbReference type="InterPro" id="IPR005259">
    <property type="entry name" value="PriA"/>
</dbReference>
<dbReference type="PANTHER" id="PTHR30580:SF0">
    <property type="entry name" value="PRIMOSOMAL PROTEIN N"/>
    <property type="match status" value="1"/>
</dbReference>
<proteinExistence type="inferred from homology"/>
<sequence length="731" mass="79984">MPMSSPILRIALPGPFPEPLDYLLPEDQKAPPIGARVEVPLGRRRVIGIVLQQVAQSTIDASRLRAIIKVLDDTPVLDPELLGLIEWTARYYHHPIGECLATALPVRLRQGHPAMPSAQRQWQITEQGKITLPSELAARAPRQAELLGRLQSTGRLSAGELGSAGDSRGALQRLVARGDATLSEKADYGLISGQAEQPPPALNAEQKLATEAIANANDHRPLLLEGVTGSGKTEVYLTAIQEHLSAHRQVLVIVPEIGLTPQLLDRFRQRLKGEIAVMHSGLPEGERLNAWLAAQAGQADVIIGTRSAIFTPLPRPGLIIVDEEHDASLKQQDGLRYSARDLAVMRAHRLQIPIVLGSATPSLESIANARAKRYQHYRLDQRAGAAKPPTLRLLDVRGADMQDGLSTALLDAIKKHLNAGNQVLLFLNRRGYAPVLICHDCGWIAECSACDARYTWHRGRNRLLCHHCDQDRPIPAVCPNCNSVDLRALGLGTERIEAALDTALPDIEPIRIDRDSTRRRGSFEQALAKARQGGAQLLLGTQMLAKGHHLPNVTLVGIIDADQGLFGADFRSAERLAQLIIQVAGRAGREINPGEVLIQTHHPEHPLLQTLIHGGYPAFADAALSEREAAGLPPTRALALLRAESTQRHNAARFLEEAKALIASTPHIELVGPFPAPMERRANRYRMQLFVQADQRGQLQSLLERWLPSVARSSLARKVRWAIDVDPADTL</sequence>
<dbReference type="InterPro" id="IPR042115">
    <property type="entry name" value="PriA_3primeBD_sf"/>
</dbReference>
<keyword evidence="7 12" id="KW-0862">Zinc</keyword>
<reference evidence="14 15" key="1">
    <citation type="submission" date="2019-11" db="EMBL/GenBank/DDBJ databases">
        <authorList>
            <person name="Zhang X.Y."/>
        </authorList>
    </citation>
    <scope>NUCLEOTIDE SEQUENCE [LARGE SCALE GENOMIC DNA]</scope>
    <source>
        <strain evidence="14 15">C176</strain>
    </source>
</reference>
<evidence type="ECO:0000256" key="7">
    <source>
        <dbReference type="ARBA" id="ARBA00022833"/>
    </source>
</evidence>
<evidence type="ECO:0000313" key="15">
    <source>
        <dbReference type="Proteomes" id="UP000433788"/>
    </source>
</evidence>
<keyword evidence="4 12" id="KW-0547">Nucleotide-binding</keyword>
<dbReference type="InterPro" id="IPR040498">
    <property type="entry name" value="PriA_CRR"/>
</dbReference>
<dbReference type="GO" id="GO:0006269">
    <property type="term" value="P:DNA replication, synthesis of primer"/>
    <property type="evidence" value="ECO:0007669"/>
    <property type="project" value="UniProtKB-KW"/>
</dbReference>
<dbReference type="Pfam" id="PF18319">
    <property type="entry name" value="Zn_ribbon_PriA"/>
    <property type="match status" value="1"/>
</dbReference>
<dbReference type="GO" id="GO:0016787">
    <property type="term" value="F:hydrolase activity"/>
    <property type="evidence" value="ECO:0007669"/>
    <property type="project" value="UniProtKB-KW"/>
</dbReference>
<comment type="catalytic activity">
    <reaction evidence="12">
        <text>Couples ATP hydrolysis with the unwinding of duplex DNA by translocating in the 3'-5' direction.</text>
        <dbReference type="EC" id="5.6.2.4"/>
    </reaction>
</comment>
<feature type="binding site" evidence="12">
    <location>
        <position position="468"/>
    </location>
    <ligand>
        <name>Zn(2+)</name>
        <dbReference type="ChEBI" id="CHEBI:29105"/>
        <label>2</label>
    </ligand>
</feature>
<evidence type="ECO:0000256" key="3">
    <source>
        <dbReference type="ARBA" id="ARBA00022723"/>
    </source>
</evidence>
<dbReference type="HAMAP" id="MF_00983">
    <property type="entry name" value="PriA"/>
    <property type="match status" value="1"/>
</dbReference>
<accession>A0A6N7QNV1</accession>
<evidence type="ECO:0000256" key="8">
    <source>
        <dbReference type="ARBA" id="ARBA00022840"/>
    </source>
</evidence>
<dbReference type="GO" id="GO:1990077">
    <property type="term" value="C:primosome complex"/>
    <property type="evidence" value="ECO:0007669"/>
    <property type="project" value="UniProtKB-UniRule"/>
</dbReference>
<comment type="catalytic activity">
    <reaction evidence="11 12">
        <text>ATP + H2O = ADP + phosphate + H(+)</text>
        <dbReference type="Rhea" id="RHEA:13065"/>
        <dbReference type="ChEBI" id="CHEBI:15377"/>
        <dbReference type="ChEBI" id="CHEBI:15378"/>
        <dbReference type="ChEBI" id="CHEBI:30616"/>
        <dbReference type="ChEBI" id="CHEBI:43474"/>
        <dbReference type="ChEBI" id="CHEBI:456216"/>
        <dbReference type="EC" id="5.6.2.4"/>
    </reaction>
</comment>
<feature type="binding site" evidence="12">
    <location>
        <position position="450"/>
    </location>
    <ligand>
        <name>Zn(2+)</name>
        <dbReference type="ChEBI" id="CHEBI:29105"/>
        <label>2</label>
    </ligand>
</feature>
<evidence type="ECO:0000256" key="6">
    <source>
        <dbReference type="ARBA" id="ARBA00022806"/>
    </source>
</evidence>
<dbReference type="Proteomes" id="UP000433788">
    <property type="component" value="Unassembled WGS sequence"/>
</dbReference>
<dbReference type="InterPro" id="IPR041222">
    <property type="entry name" value="PriA_3primeBD"/>
</dbReference>
<dbReference type="GO" id="GO:0006270">
    <property type="term" value="P:DNA replication initiation"/>
    <property type="evidence" value="ECO:0007669"/>
    <property type="project" value="TreeGrafter"/>
</dbReference>
<feature type="domain" description="Helicase ATP-binding" evidence="13">
    <location>
        <begin position="213"/>
        <end position="379"/>
    </location>
</feature>
<gene>
    <name evidence="12" type="primary">priA</name>
    <name evidence="14" type="ORF">GH984_05190</name>
</gene>
<dbReference type="AlphaFoldDB" id="A0A6N7QNV1"/>
<dbReference type="GO" id="GO:0006310">
    <property type="term" value="P:DNA recombination"/>
    <property type="evidence" value="ECO:0007669"/>
    <property type="project" value="InterPro"/>
</dbReference>
<evidence type="ECO:0000313" key="14">
    <source>
        <dbReference type="EMBL" id="MRH78096.1"/>
    </source>
</evidence>
<dbReference type="Gene3D" id="3.40.1440.60">
    <property type="entry name" value="PriA, 3(prime) DNA-binding domain"/>
    <property type="match status" value="1"/>
</dbReference>
<protein>
    <recommendedName>
        <fullName evidence="12">Replication restart protein PriA</fullName>
    </recommendedName>
    <alternativeName>
        <fullName evidence="12">ATP-dependent DNA helicase PriA</fullName>
        <ecNumber evidence="12">5.6.2.4</ecNumber>
    </alternativeName>
    <alternativeName>
        <fullName evidence="12">DNA 3'-5' helicase PriA</fullName>
    </alternativeName>
</protein>
<evidence type="ECO:0000256" key="9">
    <source>
        <dbReference type="ARBA" id="ARBA00023125"/>
    </source>
</evidence>
<dbReference type="Pfam" id="PF18074">
    <property type="entry name" value="PriA_C"/>
    <property type="match status" value="1"/>
</dbReference>
<dbReference type="GO" id="GO:0005524">
    <property type="term" value="F:ATP binding"/>
    <property type="evidence" value="ECO:0007669"/>
    <property type="project" value="UniProtKB-UniRule"/>
</dbReference>
<comment type="subunit">
    <text evidence="12">Component of the replication restart primosome.</text>
</comment>
<dbReference type="FunFam" id="3.40.50.300:FF:000489">
    <property type="entry name" value="Primosome assembly protein PriA"/>
    <property type="match status" value="1"/>
</dbReference>
<dbReference type="InterPro" id="IPR041236">
    <property type="entry name" value="PriA_C"/>
</dbReference>
<dbReference type="EMBL" id="WJPP01000002">
    <property type="protein sequence ID" value="MRH78096.1"/>
    <property type="molecule type" value="Genomic_DNA"/>
</dbReference>
<keyword evidence="9 12" id="KW-0238">DNA-binding</keyword>
<keyword evidence="6 12" id="KW-0347">Helicase</keyword>
<dbReference type="PANTHER" id="PTHR30580">
    <property type="entry name" value="PRIMOSOMAL PROTEIN N"/>
    <property type="match status" value="1"/>
</dbReference>
<dbReference type="GO" id="GO:0043138">
    <property type="term" value="F:3'-5' DNA helicase activity"/>
    <property type="evidence" value="ECO:0007669"/>
    <property type="project" value="UniProtKB-EC"/>
</dbReference>
<feature type="binding site" evidence="12">
    <location>
        <position position="465"/>
    </location>
    <ligand>
        <name>Zn(2+)</name>
        <dbReference type="ChEBI" id="CHEBI:29105"/>
        <label>2</label>
    </ligand>
</feature>
<keyword evidence="8 12" id="KW-0067">ATP-binding</keyword>
<evidence type="ECO:0000256" key="11">
    <source>
        <dbReference type="ARBA" id="ARBA00048988"/>
    </source>
</evidence>
<dbReference type="NCBIfam" id="NF004067">
    <property type="entry name" value="PRK05580.1-4"/>
    <property type="match status" value="1"/>
</dbReference>
<dbReference type="Pfam" id="PF00271">
    <property type="entry name" value="Helicase_C"/>
    <property type="match status" value="1"/>
</dbReference>
<evidence type="ECO:0000259" key="13">
    <source>
        <dbReference type="PROSITE" id="PS51192"/>
    </source>
</evidence>
<dbReference type="CDD" id="cd17929">
    <property type="entry name" value="DEXHc_priA"/>
    <property type="match status" value="1"/>
</dbReference>
<dbReference type="EC" id="5.6.2.4" evidence="12"/>
<feature type="binding site" evidence="12">
    <location>
        <position position="447"/>
    </location>
    <ligand>
        <name>Zn(2+)</name>
        <dbReference type="ChEBI" id="CHEBI:29105"/>
        <label>2</label>
    </ligand>
</feature>
<keyword evidence="1 12" id="KW-0639">Primosome</keyword>
<dbReference type="SUPFAM" id="SSF52540">
    <property type="entry name" value="P-loop containing nucleoside triphosphate hydrolases"/>
    <property type="match status" value="2"/>
</dbReference>
<dbReference type="FunFam" id="3.40.1440.60:FF:000001">
    <property type="entry name" value="Primosomal protein N"/>
    <property type="match status" value="1"/>
</dbReference>
<dbReference type="NCBIfam" id="TIGR00595">
    <property type="entry name" value="priA"/>
    <property type="match status" value="1"/>
</dbReference>
<comment type="caution">
    <text evidence="14">The sequence shown here is derived from an EMBL/GenBank/DDBJ whole genome shotgun (WGS) entry which is preliminary data.</text>
</comment>
<keyword evidence="5 12" id="KW-0378">Hydrolase</keyword>
<dbReference type="PROSITE" id="PS51192">
    <property type="entry name" value="HELICASE_ATP_BIND_1"/>
    <property type="match status" value="1"/>
</dbReference>
<dbReference type="CDD" id="cd18804">
    <property type="entry name" value="SF2_C_priA"/>
    <property type="match status" value="1"/>
</dbReference>
<evidence type="ECO:0000256" key="1">
    <source>
        <dbReference type="ARBA" id="ARBA00022515"/>
    </source>
</evidence>
<comment type="cofactor">
    <cofactor evidence="12">
        <name>Zn(2+)</name>
        <dbReference type="ChEBI" id="CHEBI:29105"/>
    </cofactor>
    <text evidence="12">Binds 2 zinc ions per subunit.</text>
</comment>